<keyword evidence="1" id="KW-0813">Transport</keyword>
<dbReference type="InterPro" id="IPR000971">
    <property type="entry name" value="Globin"/>
</dbReference>
<dbReference type="EMBL" id="HBIU01048292">
    <property type="protein sequence ID" value="CAE0642672.1"/>
    <property type="molecule type" value="Transcribed_RNA"/>
</dbReference>
<dbReference type="PANTHER" id="PTHR43396:SF6">
    <property type="entry name" value="ABL201WP"/>
    <property type="match status" value="1"/>
</dbReference>
<evidence type="ECO:0000256" key="1">
    <source>
        <dbReference type="RuleBase" id="RU000356"/>
    </source>
</evidence>
<keyword evidence="1" id="KW-0561">Oxygen transport</keyword>
<dbReference type="Pfam" id="PF00042">
    <property type="entry name" value="Globin"/>
    <property type="match status" value="1"/>
</dbReference>
<comment type="similarity">
    <text evidence="1">Belongs to the globin family.</text>
</comment>
<dbReference type="SUPFAM" id="SSF46458">
    <property type="entry name" value="Globin-like"/>
    <property type="match status" value="1"/>
</dbReference>
<organism evidence="3">
    <name type="scientific">Heterosigma akashiwo</name>
    <name type="common">Chromophytic alga</name>
    <name type="synonym">Heterosigma carterae</name>
    <dbReference type="NCBI Taxonomy" id="2829"/>
    <lineage>
        <taxon>Eukaryota</taxon>
        <taxon>Sar</taxon>
        <taxon>Stramenopiles</taxon>
        <taxon>Ochrophyta</taxon>
        <taxon>Raphidophyceae</taxon>
        <taxon>Chattonellales</taxon>
        <taxon>Chattonellaceae</taxon>
        <taxon>Heterosigma</taxon>
    </lineage>
</organism>
<accession>A0A7S4DDD7</accession>
<dbReference type="GO" id="GO:0008941">
    <property type="term" value="F:nitric oxide dioxygenase NAD(P)H activity"/>
    <property type="evidence" value="ECO:0007669"/>
    <property type="project" value="TreeGrafter"/>
</dbReference>
<name>A0A7S4DDD7_HETAK</name>
<dbReference type="InterPro" id="IPR009050">
    <property type="entry name" value="Globin-like_sf"/>
</dbReference>
<dbReference type="GO" id="GO:0071949">
    <property type="term" value="F:FAD binding"/>
    <property type="evidence" value="ECO:0007669"/>
    <property type="project" value="TreeGrafter"/>
</dbReference>
<keyword evidence="1" id="KW-0408">Iron</keyword>
<dbReference type="GO" id="GO:0020037">
    <property type="term" value="F:heme binding"/>
    <property type="evidence" value="ECO:0007669"/>
    <property type="project" value="InterPro"/>
</dbReference>
<dbReference type="InterPro" id="IPR012292">
    <property type="entry name" value="Globin/Proto"/>
</dbReference>
<dbReference type="PANTHER" id="PTHR43396">
    <property type="entry name" value="FLAVOHEMOPROTEIN"/>
    <property type="match status" value="1"/>
</dbReference>
<dbReference type="GO" id="GO:0071500">
    <property type="term" value="P:cellular response to nitrosative stress"/>
    <property type="evidence" value="ECO:0007669"/>
    <property type="project" value="TreeGrafter"/>
</dbReference>
<feature type="domain" description="Globin" evidence="2">
    <location>
        <begin position="78"/>
        <end position="181"/>
    </location>
</feature>
<dbReference type="AlphaFoldDB" id="A0A7S4DDD7"/>
<protein>
    <recommendedName>
        <fullName evidence="2">Globin domain-containing protein</fullName>
    </recommendedName>
</protein>
<dbReference type="GO" id="GO:0005344">
    <property type="term" value="F:oxygen carrier activity"/>
    <property type="evidence" value="ECO:0007669"/>
    <property type="project" value="UniProtKB-KW"/>
</dbReference>
<dbReference type="GO" id="GO:0046210">
    <property type="term" value="P:nitric oxide catabolic process"/>
    <property type="evidence" value="ECO:0007669"/>
    <property type="project" value="TreeGrafter"/>
</dbReference>
<evidence type="ECO:0000259" key="2">
    <source>
        <dbReference type="Pfam" id="PF00042"/>
    </source>
</evidence>
<dbReference type="Gene3D" id="1.10.490.10">
    <property type="entry name" value="Globins"/>
    <property type="match status" value="1"/>
</dbReference>
<gene>
    <name evidence="3" type="ORF">HAKA00212_LOCUS21529</name>
</gene>
<evidence type="ECO:0000313" key="3">
    <source>
        <dbReference type="EMBL" id="CAE0642672.1"/>
    </source>
</evidence>
<keyword evidence="1" id="KW-0349">Heme</keyword>
<reference evidence="3" key="1">
    <citation type="submission" date="2021-01" db="EMBL/GenBank/DDBJ databases">
        <authorList>
            <person name="Corre E."/>
            <person name="Pelletier E."/>
            <person name="Niang G."/>
            <person name="Scheremetjew M."/>
            <person name="Finn R."/>
            <person name="Kale V."/>
            <person name="Holt S."/>
            <person name="Cochrane G."/>
            <person name="Meng A."/>
            <person name="Brown T."/>
            <person name="Cohen L."/>
        </authorList>
    </citation>
    <scope>NUCLEOTIDE SEQUENCE</scope>
    <source>
        <strain evidence="3">CCMP3107</strain>
    </source>
</reference>
<proteinExistence type="inferred from homology"/>
<keyword evidence="1" id="KW-0479">Metal-binding</keyword>
<sequence length="287" mass="32709">MGSASSVLSAPARQTRDVLIARYMPSFTFMKPITLDAHIARTCMECLEKVSSGDYQRFKAKKVEDESVTPLTYFFGIFYELLFEADPSIEILFKNTNLKKQGKMLMQTFRFVAESHKLDQQKLRHALEMLANRHTNSYGVHPMYYAYFADSMNRTFRRLLGPEFSKEYEFAWLVSLSHVYSILIPAVVDATMSNTKVDGLQHPIRSQSSKCASARYKEYTASSSKSAWNVLSTGGFSSKKNVLREHHDLAIILRKEWGGLCKGIGSKGAQCEHKLEEKPSCKIRAQW</sequence>
<dbReference type="GO" id="GO:0019825">
    <property type="term" value="F:oxygen binding"/>
    <property type="evidence" value="ECO:0007669"/>
    <property type="project" value="InterPro"/>
</dbReference>